<proteinExistence type="predicted"/>
<reference evidence="8 9" key="1">
    <citation type="submission" date="2020-09" db="EMBL/GenBank/DDBJ databases">
        <title>Biosynthesis of the nuclear factor of activated T cells inhibitor NFAT-133 and its congeners in Streptomyces pactum.</title>
        <authorList>
            <person name="Zhou W."/>
            <person name="Posri P."/>
            <person name="Abugrain M.E."/>
            <person name="Weisberg A.J."/>
            <person name="Chang J.H."/>
            <person name="Mahmud T."/>
        </authorList>
    </citation>
    <scope>NUCLEOTIDE SEQUENCE [LARGE SCALE GENOMIC DNA]</scope>
    <source>
        <strain evidence="8 9">ATCC 27456</strain>
    </source>
</reference>
<feature type="compositionally biased region" description="Basic residues" evidence="6">
    <location>
        <begin position="305"/>
        <end position="341"/>
    </location>
</feature>
<comment type="caution">
    <text evidence="8">The sequence shown here is derived from an EMBL/GenBank/DDBJ whole genome shotgun (WGS) entry which is preliminary data.</text>
</comment>
<gene>
    <name evidence="8" type="ORF">IHE55_17760</name>
</gene>
<evidence type="ECO:0000256" key="1">
    <source>
        <dbReference type="ARBA" id="ARBA00004651"/>
    </source>
</evidence>
<evidence type="ECO:0000313" key="8">
    <source>
        <dbReference type="EMBL" id="MBH5336518.1"/>
    </source>
</evidence>
<feature type="compositionally biased region" description="Pro residues" evidence="6">
    <location>
        <begin position="395"/>
        <end position="405"/>
    </location>
</feature>
<name>A0ABS0NMV3_9ACTN</name>
<keyword evidence="9" id="KW-1185">Reference proteome</keyword>
<feature type="compositionally biased region" description="Low complexity" evidence="6">
    <location>
        <begin position="342"/>
        <end position="364"/>
    </location>
</feature>
<feature type="compositionally biased region" description="Basic and acidic residues" evidence="6">
    <location>
        <begin position="371"/>
        <end position="390"/>
    </location>
</feature>
<feature type="region of interest" description="Disordered" evidence="6">
    <location>
        <begin position="284"/>
        <end position="425"/>
    </location>
</feature>
<evidence type="ECO:0000256" key="6">
    <source>
        <dbReference type="SAM" id="MobiDB-lite"/>
    </source>
</evidence>
<evidence type="ECO:0000256" key="3">
    <source>
        <dbReference type="ARBA" id="ARBA00022692"/>
    </source>
</evidence>
<feature type="transmembrane region" description="Helical" evidence="7">
    <location>
        <begin position="253"/>
        <end position="276"/>
    </location>
</feature>
<evidence type="ECO:0000256" key="5">
    <source>
        <dbReference type="ARBA" id="ARBA00023136"/>
    </source>
</evidence>
<dbReference type="PANTHER" id="PTHR30213:SF1">
    <property type="entry name" value="INNER MEMBRANE PROTEIN YHJD"/>
    <property type="match status" value="1"/>
</dbReference>
<keyword evidence="5 7" id="KW-0472">Membrane</keyword>
<evidence type="ECO:0000256" key="7">
    <source>
        <dbReference type="SAM" id="Phobius"/>
    </source>
</evidence>
<dbReference type="EMBL" id="JACYXC010000001">
    <property type="protein sequence ID" value="MBH5336518.1"/>
    <property type="molecule type" value="Genomic_DNA"/>
</dbReference>
<dbReference type="Pfam" id="PF03631">
    <property type="entry name" value="Virul_fac_BrkB"/>
    <property type="match status" value="1"/>
</dbReference>
<keyword evidence="4 7" id="KW-1133">Transmembrane helix</keyword>
<dbReference type="PANTHER" id="PTHR30213">
    <property type="entry name" value="INNER MEMBRANE PROTEIN YHJD"/>
    <property type="match status" value="1"/>
</dbReference>
<sequence>MDWLTRLPVVGPVAARLMRTHVWRSYETLDRVHWTRLAAAITFISFLALFPLITVAAAVGAAVLSDRRMAELERKVAEQIPGISGQIDLSGLVENAATVSSVAGALLLLTGIGWVGSLRECLRAVWELEEDPGNPVARKAKDAVVLIGLGGVALSSLAVSAFAVTAVDRAAGHLGLAGDGPGGWLLRIAAFAAAVAADVLLLGYVLTLLPGVHPPRRTVVTAALIGAIGFELLKILLSSYLQGVAAKSMYGAFGVPIALLLWINLTAKLTLFCAAWTATGDHRRAAGETPAPRPPPPAAPAPRCCCRRHPRRHRFLRRPRRLLRFGRRRRPRRPRRSRRPGRGTARPGPRPSPAGHRPAGRSRAGNGGPAREAEPGERGEREPERERDGDGVSPRPCPGAAPPPAADDGAAPRTPPPPRPPEPRP</sequence>
<protein>
    <submittedName>
        <fullName evidence="8">YihY/virulence factor BrkB family protein</fullName>
    </submittedName>
</protein>
<keyword evidence="2" id="KW-1003">Cell membrane</keyword>
<evidence type="ECO:0000256" key="2">
    <source>
        <dbReference type="ARBA" id="ARBA00022475"/>
    </source>
</evidence>
<comment type="subcellular location">
    <subcellularLocation>
        <location evidence="1">Cell membrane</location>
        <topology evidence="1">Multi-pass membrane protein</topology>
    </subcellularLocation>
</comment>
<feature type="compositionally biased region" description="Pro residues" evidence="6">
    <location>
        <begin position="413"/>
        <end position="425"/>
    </location>
</feature>
<organism evidence="8 9">
    <name type="scientific">Streptomyces pactum</name>
    <dbReference type="NCBI Taxonomy" id="68249"/>
    <lineage>
        <taxon>Bacteria</taxon>
        <taxon>Bacillati</taxon>
        <taxon>Actinomycetota</taxon>
        <taxon>Actinomycetes</taxon>
        <taxon>Kitasatosporales</taxon>
        <taxon>Streptomycetaceae</taxon>
        <taxon>Streptomyces</taxon>
    </lineage>
</organism>
<feature type="transmembrane region" description="Helical" evidence="7">
    <location>
        <begin position="219"/>
        <end position="241"/>
    </location>
</feature>
<evidence type="ECO:0000256" key="4">
    <source>
        <dbReference type="ARBA" id="ARBA00022989"/>
    </source>
</evidence>
<keyword evidence="3 7" id="KW-0812">Transmembrane</keyword>
<feature type="transmembrane region" description="Helical" evidence="7">
    <location>
        <begin position="184"/>
        <end position="207"/>
    </location>
</feature>
<evidence type="ECO:0000313" key="9">
    <source>
        <dbReference type="Proteomes" id="UP000807371"/>
    </source>
</evidence>
<feature type="transmembrane region" description="Helical" evidence="7">
    <location>
        <begin position="143"/>
        <end position="164"/>
    </location>
</feature>
<accession>A0ABS0NMV3</accession>
<dbReference type="Proteomes" id="UP000807371">
    <property type="component" value="Unassembled WGS sequence"/>
</dbReference>
<feature type="compositionally biased region" description="Pro residues" evidence="6">
    <location>
        <begin position="291"/>
        <end position="300"/>
    </location>
</feature>
<feature type="transmembrane region" description="Helical" evidence="7">
    <location>
        <begin position="37"/>
        <end position="64"/>
    </location>
</feature>
<dbReference type="InterPro" id="IPR017039">
    <property type="entry name" value="Virul_fac_BrkB"/>
</dbReference>